<accession>A0A376AEP4</accession>
<dbReference type="PANTHER" id="PTHR11614">
    <property type="entry name" value="PHOSPHOLIPASE-RELATED"/>
    <property type="match status" value="1"/>
</dbReference>
<sequence length="325" mass="35608">MAFETTRRIATVTGAELSYRHLPATSPARGILVVCHGLAEHSRRYGRFAEALSAAGYHVFSHDHRGHGETTAPDAPPGRFARREGWRLVIADTLALRDFAAGQYPGLPVILFGHSMGGLIALNTATDHPDAFDALAVWNSNLHPGPAGRLALLVLAIERMLKGSDVPSQILPRATFLAWGKRIPNRRTDADWLSRDPREVDAYVNDPLCGFDASVSMWRDVFTLTFRGASVEQLNRLPEARPIHLVGGGQDPATDNARAVQWLSRRLARLGFSAVTTRIYPDMRHETLNEIGREEATADFVAWCDTVTASAATVKARGARDAETE</sequence>
<evidence type="ECO:0000313" key="2">
    <source>
        <dbReference type="EMBL" id="SSC66296.1"/>
    </source>
</evidence>
<dbReference type="RefSeq" id="WP_115669104.1">
    <property type="nucleotide sequence ID" value="NZ_UEYP01000002.1"/>
</dbReference>
<proteinExistence type="predicted"/>
<dbReference type="InterPro" id="IPR022742">
    <property type="entry name" value="Hydrolase_4"/>
</dbReference>
<organism evidence="2 3">
    <name type="scientific">Ciceribacter selenitireducens ATCC BAA-1503</name>
    <dbReference type="NCBI Taxonomy" id="1336235"/>
    <lineage>
        <taxon>Bacteria</taxon>
        <taxon>Pseudomonadati</taxon>
        <taxon>Pseudomonadota</taxon>
        <taxon>Alphaproteobacteria</taxon>
        <taxon>Hyphomicrobiales</taxon>
        <taxon>Rhizobiaceae</taxon>
        <taxon>Ciceribacter</taxon>
    </lineage>
</organism>
<feature type="domain" description="Serine aminopeptidase S33" evidence="1">
    <location>
        <begin position="27"/>
        <end position="290"/>
    </location>
</feature>
<protein>
    <recommendedName>
        <fullName evidence="1">Serine aminopeptidase S33 domain-containing protein</fullName>
    </recommendedName>
</protein>
<dbReference type="OrthoDB" id="9806902at2"/>
<keyword evidence="3" id="KW-1185">Reference proteome</keyword>
<dbReference type="Gene3D" id="3.40.50.1820">
    <property type="entry name" value="alpha/beta hydrolase"/>
    <property type="match status" value="1"/>
</dbReference>
<dbReference type="Pfam" id="PF12146">
    <property type="entry name" value="Hydrolase_4"/>
    <property type="match status" value="1"/>
</dbReference>
<dbReference type="SUPFAM" id="SSF53474">
    <property type="entry name" value="alpha/beta-Hydrolases"/>
    <property type="match status" value="1"/>
</dbReference>
<name>A0A376AEP4_9HYPH</name>
<gene>
    <name evidence="2" type="ORF">RHIZ70_2004</name>
</gene>
<dbReference type="InterPro" id="IPR051044">
    <property type="entry name" value="MAG_DAG_Lipase"/>
</dbReference>
<evidence type="ECO:0000259" key="1">
    <source>
        <dbReference type="Pfam" id="PF12146"/>
    </source>
</evidence>
<dbReference type="InterPro" id="IPR029058">
    <property type="entry name" value="AB_hydrolase_fold"/>
</dbReference>
<evidence type="ECO:0000313" key="3">
    <source>
        <dbReference type="Proteomes" id="UP000254764"/>
    </source>
</evidence>
<dbReference type="EMBL" id="UEYP01000002">
    <property type="protein sequence ID" value="SSC66296.1"/>
    <property type="molecule type" value="Genomic_DNA"/>
</dbReference>
<dbReference type="Proteomes" id="UP000254764">
    <property type="component" value="Unassembled WGS sequence"/>
</dbReference>
<dbReference type="AlphaFoldDB" id="A0A376AEP4"/>
<dbReference type="STRING" id="1336235.GCA_000518785_00687"/>
<reference evidence="3" key="1">
    <citation type="submission" date="2018-07" db="EMBL/GenBank/DDBJ databases">
        <authorList>
            <person name="Peiro R."/>
            <person name="Begona"/>
            <person name="Cbmso G."/>
            <person name="Lopez M."/>
            <person name="Gonzalez S."/>
        </authorList>
    </citation>
    <scope>NUCLEOTIDE SEQUENCE [LARGE SCALE GENOMIC DNA]</scope>
</reference>